<accession>A0A0D8J0V6</accession>
<comment type="caution">
    <text evidence="3">The sequence shown here is derived from an EMBL/GenBank/DDBJ whole genome shotgun (WGS) entry which is preliminary data.</text>
</comment>
<evidence type="ECO:0000313" key="3">
    <source>
        <dbReference type="EMBL" id="KJF40379.1"/>
    </source>
</evidence>
<evidence type="ECO:0000313" key="4">
    <source>
        <dbReference type="EMBL" id="MTS50047.1"/>
    </source>
</evidence>
<dbReference type="Proteomes" id="UP000032483">
    <property type="component" value="Unassembled WGS sequence"/>
</dbReference>
<dbReference type="EMBL" id="JXXK01000007">
    <property type="protein sequence ID" value="KJF40379.1"/>
    <property type="molecule type" value="Genomic_DNA"/>
</dbReference>
<name>A0A0D8J0V6_9FIRM</name>
<dbReference type="Gene3D" id="3.90.1150.140">
    <property type="match status" value="1"/>
</dbReference>
<organism evidence="3 5">
    <name type="scientific">Ruthenibacterium lactatiformans</name>
    <dbReference type="NCBI Taxonomy" id="1550024"/>
    <lineage>
        <taxon>Bacteria</taxon>
        <taxon>Bacillati</taxon>
        <taxon>Bacillota</taxon>
        <taxon>Clostridia</taxon>
        <taxon>Eubacteriales</taxon>
        <taxon>Oscillospiraceae</taxon>
        <taxon>Ruthenibacterium</taxon>
    </lineage>
</organism>
<sequence length="382" mass="41875">MVKCGIDRIGEFGALFRGKRLGMVTSVSGVTLDLRPGYVKFHEVYPLVCLFGPEHGMYGKDGAGEDVDDVARDSATGLPVYSLYGGEEGRHIAPERLETLDAVVYDIQDLGTRFYTFISTLLYVMEDCAAAGRELIVLDRPAPLDGVTVEGGLLEPEYRSFVGAYPLCIRYGLTAGELACMVNAEQKLGCRLTVVPCTGWERTRLFSETGNLWMMPSMGIPHFSTALVYPGTCLFEGTNVSEGRGTACPFEMIGAPFVDGAALAVTMNREGLPGVIFTAACFTPYASKHKGEPCEGVLLHVSDAHAFRPVRTGVTLLYRIREMWPRQFRWKPRDGKPRRFISLLAGCGAFEDEPPAPEALLAAWEADSAAFARRKAAYHLYK</sequence>
<evidence type="ECO:0000259" key="2">
    <source>
        <dbReference type="Pfam" id="PF20732"/>
    </source>
</evidence>
<dbReference type="GO" id="GO:0033922">
    <property type="term" value="F:peptidoglycan beta-N-acetylmuramidase activity"/>
    <property type="evidence" value="ECO:0007669"/>
    <property type="project" value="InterPro"/>
</dbReference>
<dbReference type="GeneID" id="42856362"/>
<reference evidence="4 6" key="2">
    <citation type="journal article" date="2019" name="Nat. Med.">
        <title>A library of human gut bacterial isolates paired with longitudinal multiomics data enables mechanistic microbiome research.</title>
        <authorList>
            <person name="Poyet M."/>
            <person name="Groussin M."/>
            <person name="Gibbons S.M."/>
            <person name="Avila-Pacheco J."/>
            <person name="Jiang X."/>
            <person name="Kearney S.M."/>
            <person name="Perrotta A.R."/>
            <person name="Berdy B."/>
            <person name="Zhao S."/>
            <person name="Lieberman T.D."/>
            <person name="Swanson P.K."/>
            <person name="Smith M."/>
            <person name="Roesemann S."/>
            <person name="Alexander J.E."/>
            <person name="Rich S.A."/>
            <person name="Livny J."/>
            <person name="Vlamakis H."/>
            <person name="Clish C."/>
            <person name="Bullock K."/>
            <person name="Deik A."/>
            <person name="Scott J."/>
            <person name="Pierce K.A."/>
            <person name="Xavier R.J."/>
            <person name="Alm E.J."/>
        </authorList>
    </citation>
    <scope>NUCLEOTIDE SEQUENCE [LARGE SCALE GENOMIC DNA]</scope>
    <source>
        <strain evidence="4 6">BIOML-A7</strain>
    </source>
</reference>
<feature type="domain" description="Peptidoglycan beta-N-acetylmuramidase NamZ N-terminal" evidence="1">
    <location>
        <begin position="22"/>
        <end position="223"/>
    </location>
</feature>
<dbReference type="Pfam" id="PF07075">
    <property type="entry name" value="NamZ_N"/>
    <property type="match status" value="1"/>
</dbReference>
<gene>
    <name evidence="4" type="ORF">GMD52_00630</name>
    <name evidence="3" type="ORF">TQ39_07015</name>
</gene>
<dbReference type="AlphaFoldDB" id="A0A0D8J0V6"/>
<dbReference type="Gene3D" id="3.40.50.12170">
    <property type="entry name" value="Uncharacterised protein PF07075, DUF1343"/>
    <property type="match status" value="1"/>
</dbReference>
<dbReference type="PATRIC" id="fig|1550024.3.peg.1576"/>
<dbReference type="PIRSF" id="PIRSF016719">
    <property type="entry name" value="UCP016719"/>
    <property type="match status" value="1"/>
</dbReference>
<evidence type="ECO:0000313" key="5">
    <source>
        <dbReference type="Proteomes" id="UP000032483"/>
    </source>
</evidence>
<dbReference type="Proteomes" id="UP000449193">
    <property type="component" value="Unassembled WGS sequence"/>
</dbReference>
<proteinExistence type="predicted"/>
<feature type="domain" description="Peptidoglycan beta-N-acetylmuramidase NamZ C-terminal" evidence="2">
    <location>
        <begin position="227"/>
        <end position="381"/>
    </location>
</feature>
<protein>
    <submittedName>
        <fullName evidence="4">DUF1343 domain-containing protein</fullName>
    </submittedName>
</protein>
<evidence type="ECO:0000259" key="1">
    <source>
        <dbReference type="Pfam" id="PF07075"/>
    </source>
</evidence>
<evidence type="ECO:0000313" key="6">
    <source>
        <dbReference type="Proteomes" id="UP000449193"/>
    </source>
</evidence>
<dbReference type="PANTHER" id="PTHR42915">
    <property type="entry name" value="HYPOTHETICAL 460 KDA PROTEIN IN FEUA-SIGW INTERGENIC REGION [PRECURSOR]"/>
    <property type="match status" value="1"/>
</dbReference>
<dbReference type="InterPro" id="IPR008302">
    <property type="entry name" value="NamZ"/>
</dbReference>
<dbReference type="InterPro" id="IPR048502">
    <property type="entry name" value="NamZ_N"/>
</dbReference>
<dbReference type="RefSeq" id="WP_050005013.1">
    <property type="nucleotide sequence ID" value="NZ_CATXDA010000024.1"/>
</dbReference>
<reference evidence="3" key="1">
    <citation type="submission" date="2015-02" db="EMBL/GenBank/DDBJ databases">
        <title>A novel member of the family Ruminococcaceae isolated from human feces.</title>
        <authorList>
            <person name="Shkoporov A.N."/>
            <person name="Chaplin A.V."/>
            <person name="Motuzova O.V."/>
            <person name="Kafarskaia L.I."/>
            <person name="Khokhlova E.V."/>
            <person name="Efimov B.A."/>
        </authorList>
    </citation>
    <scope>NUCLEOTIDE SEQUENCE [LARGE SCALE GENOMIC DNA]</scope>
    <source>
        <strain evidence="3">585-1</strain>
    </source>
</reference>
<dbReference type="InterPro" id="IPR048503">
    <property type="entry name" value="NamZ_C"/>
</dbReference>
<keyword evidence="5" id="KW-1185">Reference proteome</keyword>
<dbReference type="EMBL" id="WMZR01000001">
    <property type="protein sequence ID" value="MTS50047.1"/>
    <property type="molecule type" value="Genomic_DNA"/>
</dbReference>
<dbReference type="PANTHER" id="PTHR42915:SF1">
    <property type="entry name" value="PEPTIDOGLYCAN BETA-N-ACETYLMURAMIDASE NAMZ"/>
    <property type="match status" value="1"/>
</dbReference>
<dbReference type="Pfam" id="PF20732">
    <property type="entry name" value="NamZ_C"/>
    <property type="match status" value="1"/>
</dbReference>